<dbReference type="AlphaFoldDB" id="A0A1R1X1U9"/>
<name>A0A1R1X1U9_9FUNG</name>
<dbReference type="OrthoDB" id="10349265at2759"/>
<evidence type="ECO:0000313" key="2">
    <source>
        <dbReference type="EMBL" id="OMJ08590.1"/>
    </source>
</evidence>
<feature type="compositionally biased region" description="Polar residues" evidence="1">
    <location>
        <begin position="22"/>
        <end position="32"/>
    </location>
</feature>
<protein>
    <submittedName>
        <fullName evidence="2">Uncharacterized protein</fullName>
    </submittedName>
</protein>
<feature type="region of interest" description="Disordered" evidence="1">
    <location>
        <begin position="1"/>
        <end position="35"/>
    </location>
</feature>
<keyword evidence="3" id="KW-1185">Reference proteome</keyword>
<organism evidence="2 3">
    <name type="scientific">Smittium culicis</name>
    <dbReference type="NCBI Taxonomy" id="133412"/>
    <lineage>
        <taxon>Eukaryota</taxon>
        <taxon>Fungi</taxon>
        <taxon>Fungi incertae sedis</taxon>
        <taxon>Zoopagomycota</taxon>
        <taxon>Kickxellomycotina</taxon>
        <taxon>Harpellomycetes</taxon>
        <taxon>Harpellales</taxon>
        <taxon>Legeriomycetaceae</taxon>
        <taxon>Smittium</taxon>
    </lineage>
</organism>
<gene>
    <name evidence="2" type="ORF">AYI69_g11015</name>
</gene>
<accession>A0A1R1X1U9</accession>
<evidence type="ECO:0000256" key="1">
    <source>
        <dbReference type="SAM" id="MobiDB-lite"/>
    </source>
</evidence>
<proteinExistence type="predicted"/>
<reference evidence="3" key="1">
    <citation type="submission" date="2017-01" db="EMBL/GenBank/DDBJ databases">
        <authorList>
            <person name="Wang Y."/>
            <person name="White M."/>
            <person name="Kvist S."/>
            <person name="Moncalvo J.-M."/>
        </authorList>
    </citation>
    <scope>NUCLEOTIDE SEQUENCE [LARGE SCALE GENOMIC DNA]</scope>
    <source>
        <strain evidence="3">ID-206-W2</strain>
    </source>
</reference>
<evidence type="ECO:0000313" key="3">
    <source>
        <dbReference type="Proteomes" id="UP000187429"/>
    </source>
</evidence>
<feature type="compositionally biased region" description="Low complexity" evidence="1">
    <location>
        <begin position="1"/>
        <end position="12"/>
    </location>
</feature>
<dbReference type="EMBL" id="LSSM01007351">
    <property type="protein sequence ID" value="OMJ08590.1"/>
    <property type="molecule type" value="Genomic_DNA"/>
</dbReference>
<comment type="caution">
    <text evidence="2">The sequence shown here is derived from an EMBL/GenBank/DDBJ whole genome shotgun (WGS) entry which is preliminary data.</text>
</comment>
<sequence length="145" mass="16781">MDVTNDNNNTNKRSNKDKITPFNGSNTFTTTPNRRRSSIEILSKLNDSILKSNSKVQNSSENSFKIDPSSSKHVEELLNEVELDENYFALEESQLSNDIEEYDKARLDNLEALFYQKEVDQTPEDIYQHEGYRKNYPNLGNLLIL</sequence>
<dbReference type="Proteomes" id="UP000187429">
    <property type="component" value="Unassembled WGS sequence"/>
</dbReference>